<reference evidence="2 3" key="1">
    <citation type="submission" date="2015-12" db="EMBL/GenBank/DDBJ databases">
        <authorList>
            <person name="Shamseldin A."/>
            <person name="Moawad H."/>
            <person name="Abd El-Rahim W.M."/>
            <person name="Sadowsky M.J."/>
        </authorList>
    </citation>
    <scope>NUCLEOTIDE SEQUENCE [LARGE SCALE GENOMIC DNA]</scope>
    <source>
        <strain evidence="2 3">ZGT118</strain>
    </source>
</reference>
<dbReference type="PANTHER" id="PTHR34203:SF15">
    <property type="entry name" value="SLL1173 PROTEIN"/>
    <property type="match status" value="1"/>
</dbReference>
<dbReference type="InterPro" id="IPR052514">
    <property type="entry name" value="SAM-dependent_MTase"/>
</dbReference>
<comment type="caution">
    <text evidence="2">The sequence shown here is derived from an EMBL/GenBank/DDBJ whole genome shotgun (WGS) entry which is preliminary data.</text>
</comment>
<evidence type="ECO:0000259" key="1">
    <source>
        <dbReference type="Pfam" id="PF05050"/>
    </source>
</evidence>
<dbReference type="Pfam" id="PF05050">
    <property type="entry name" value="Methyltransf_21"/>
    <property type="match status" value="1"/>
</dbReference>
<protein>
    <recommendedName>
        <fullName evidence="1">Methyltransferase FkbM domain-containing protein</fullName>
    </recommendedName>
</protein>
<dbReference type="NCBIfam" id="TIGR01444">
    <property type="entry name" value="fkbM_fam"/>
    <property type="match status" value="1"/>
</dbReference>
<dbReference type="Proteomes" id="UP000053791">
    <property type="component" value="Unassembled WGS sequence"/>
</dbReference>
<keyword evidence="3" id="KW-1185">Reference proteome</keyword>
<feature type="domain" description="Methyltransferase FkbM" evidence="1">
    <location>
        <begin position="123"/>
        <end position="261"/>
    </location>
</feature>
<dbReference type="SUPFAM" id="SSF53335">
    <property type="entry name" value="S-adenosyl-L-methionine-dependent methyltransferases"/>
    <property type="match status" value="1"/>
</dbReference>
<accession>A0A0X3TL59</accession>
<organism evidence="2 3">
    <name type="scientific">Ruegeria marisrubri</name>
    <dbReference type="NCBI Taxonomy" id="1685379"/>
    <lineage>
        <taxon>Bacteria</taxon>
        <taxon>Pseudomonadati</taxon>
        <taxon>Pseudomonadota</taxon>
        <taxon>Alphaproteobacteria</taxon>
        <taxon>Rhodobacterales</taxon>
        <taxon>Roseobacteraceae</taxon>
        <taxon>Ruegeria</taxon>
    </lineage>
</organism>
<gene>
    <name evidence="2" type="ORF">AVO45_12125</name>
</gene>
<dbReference type="InterPro" id="IPR029063">
    <property type="entry name" value="SAM-dependent_MTases_sf"/>
</dbReference>
<dbReference type="AlphaFoldDB" id="A0A0X3TL59"/>
<dbReference type="EMBL" id="LQBQ01000035">
    <property type="protein sequence ID" value="KUJ76527.1"/>
    <property type="molecule type" value="Genomic_DNA"/>
</dbReference>
<dbReference type="InterPro" id="IPR006342">
    <property type="entry name" value="FkbM_mtfrase"/>
</dbReference>
<dbReference type="STRING" id="1685379.AVO45_12125"/>
<dbReference type="PANTHER" id="PTHR34203">
    <property type="entry name" value="METHYLTRANSFERASE, FKBM FAMILY PROTEIN"/>
    <property type="match status" value="1"/>
</dbReference>
<name>A0A0X3TL59_9RHOB</name>
<evidence type="ECO:0000313" key="2">
    <source>
        <dbReference type="EMBL" id="KUJ76527.1"/>
    </source>
</evidence>
<proteinExistence type="predicted"/>
<dbReference type="OrthoDB" id="9812600at2"/>
<evidence type="ECO:0000313" key="3">
    <source>
        <dbReference type="Proteomes" id="UP000053791"/>
    </source>
</evidence>
<sequence>MSERDVANIAALEARAFLKPGFAPGMRKGTDPELVELRSTHAYHGPVLAKVPGVKEFWMYSQNDDNVSLNFFYCGEGAYETLSTVVFGLLSKGAENVMDLGGHTGLFSLIAASADPAVQVHYFEIMPLIAKRGQTNARISGLSDRITVNNIGLSRAEGKMEVHFNERWPLWTGASLEAIKERVSLKGAQTLEVPVTTLDKYWESNGRFPCSLAKLDVEGHEQAVFEGGAEFLRKNKPVLMCEILSLENLVDFHETLKTLGYDRVYEIDDRNYRIRELGPDLAYADGKPYEFSEYHNALFCAEPLPTDLPDLVEKELTAAGISPPQDTTGDGA</sequence>
<dbReference type="Gene3D" id="3.40.50.150">
    <property type="entry name" value="Vaccinia Virus protein VP39"/>
    <property type="match status" value="1"/>
</dbReference>